<feature type="domain" description="Transposase IS4-like" evidence="2">
    <location>
        <begin position="21"/>
        <end position="92"/>
    </location>
</feature>
<protein>
    <submittedName>
        <fullName evidence="3">Transposase</fullName>
    </submittedName>
</protein>
<evidence type="ECO:0000256" key="1">
    <source>
        <dbReference type="SAM" id="Phobius"/>
    </source>
</evidence>
<reference evidence="3 4" key="1">
    <citation type="submission" date="2023-08" db="EMBL/GenBank/DDBJ databases">
        <title>Genome sequencing of the thermostable Gram positive bacteria Geobacillus proteiniphilus strain T-6.</title>
        <authorList>
            <person name="Shulami S."/>
            <person name="Shoham Y."/>
        </authorList>
    </citation>
    <scope>NUCLEOTIDE SEQUENCE [LARGE SCALE GENOMIC DNA]</scope>
    <source>
        <strain evidence="3 4">T-6</strain>
    </source>
</reference>
<dbReference type="SUPFAM" id="SSF53098">
    <property type="entry name" value="Ribonuclease H-like"/>
    <property type="match status" value="1"/>
</dbReference>
<keyword evidence="1" id="KW-0472">Membrane</keyword>
<organism evidence="3 4">
    <name type="scientific">Geobacillus proteiniphilus</name>
    <dbReference type="NCBI Taxonomy" id="860353"/>
    <lineage>
        <taxon>Bacteria</taxon>
        <taxon>Bacillati</taxon>
        <taxon>Bacillota</taxon>
        <taxon>Bacilli</taxon>
        <taxon>Bacillales</taxon>
        <taxon>Anoxybacillaceae</taxon>
        <taxon>Geobacillus</taxon>
    </lineage>
</organism>
<evidence type="ECO:0000259" key="2">
    <source>
        <dbReference type="Pfam" id="PF01609"/>
    </source>
</evidence>
<dbReference type="Gene3D" id="3.90.350.10">
    <property type="entry name" value="Transposase Inhibitor Protein From Tn5, Chain A, domain 1"/>
    <property type="match status" value="1"/>
</dbReference>
<dbReference type="PANTHER" id="PTHR33258">
    <property type="entry name" value="TRANSPOSASE INSL FOR INSERTION SEQUENCE ELEMENT IS186A-RELATED"/>
    <property type="match status" value="1"/>
</dbReference>
<accession>A0ABY9MHS8</accession>
<gene>
    <name evidence="3" type="ORF">RA955_05400</name>
</gene>
<keyword evidence="1" id="KW-1133">Transmembrane helix</keyword>
<evidence type="ECO:0000313" key="4">
    <source>
        <dbReference type="Proteomes" id="UP001223761"/>
    </source>
</evidence>
<feature type="transmembrane region" description="Helical" evidence="1">
    <location>
        <begin position="84"/>
        <end position="105"/>
    </location>
</feature>
<name>A0ABY9MHS8_9BACL</name>
<proteinExistence type="predicted"/>
<dbReference type="PANTHER" id="PTHR33258:SF1">
    <property type="entry name" value="TRANSPOSASE INSL FOR INSERTION SEQUENCE ELEMENT IS186A-RELATED"/>
    <property type="match status" value="1"/>
</dbReference>
<evidence type="ECO:0000313" key="3">
    <source>
        <dbReference type="EMBL" id="WMJ17511.1"/>
    </source>
</evidence>
<dbReference type="InterPro" id="IPR002559">
    <property type="entry name" value="Transposase_11"/>
</dbReference>
<keyword evidence="1" id="KW-0812">Transmembrane</keyword>
<dbReference type="RefSeq" id="WP_307898899.1">
    <property type="nucleotide sequence ID" value="NZ_CP133076.1"/>
</dbReference>
<dbReference type="EMBL" id="CP133076">
    <property type="protein sequence ID" value="WMJ17511.1"/>
    <property type="molecule type" value="Genomic_DNA"/>
</dbReference>
<dbReference type="Proteomes" id="UP001223761">
    <property type="component" value="Chromosome"/>
</dbReference>
<keyword evidence="4" id="KW-1185">Reference proteome</keyword>
<feature type="transmembrane region" description="Helical" evidence="1">
    <location>
        <begin position="125"/>
        <end position="147"/>
    </location>
</feature>
<dbReference type="Pfam" id="PF01609">
    <property type="entry name" value="DDE_Tnp_1"/>
    <property type="match status" value="1"/>
</dbReference>
<sequence length="172" mass="20443">MAKTDGVCAEKGKRKGKALARQTLEQKKYHILLTNLPQESFDGQQVYELYSLRWQIELLFKAWKSVFDLEKVKEMKKERFECHLYGTLIAILATQTFLFQARMYWHQKEDIQISERKALDLLQSYWHQLLLRSHMAEINLFSLLSLLRKHAKKGRRKGEETASDILTKLEIW</sequence>
<dbReference type="InterPro" id="IPR012337">
    <property type="entry name" value="RNaseH-like_sf"/>
</dbReference>